<dbReference type="PANTHER" id="PTHR37314">
    <property type="entry name" value="SLR0142 PROTEIN"/>
    <property type="match status" value="1"/>
</dbReference>
<organism evidence="2 3">
    <name type="scientific">Tistlia consotensis USBA 355</name>
    <dbReference type="NCBI Taxonomy" id="560819"/>
    <lineage>
        <taxon>Bacteria</taxon>
        <taxon>Pseudomonadati</taxon>
        <taxon>Pseudomonadota</taxon>
        <taxon>Alphaproteobacteria</taxon>
        <taxon>Rhodospirillales</taxon>
        <taxon>Rhodovibrionaceae</taxon>
        <taxon>Tistlia</taxon>
    </lineage>
</organism>
<evidence type="ECO:0000313" key="3">
    <source>
        <dbReference type="Proteomes" id="UP000192917"/>
    </source>
</evidence>
<keyword evidence="3" id="KW-1185">Reference proteome</keyword>
<keyword evidence="1" id="KW-1133">Transmembrane helix</keyword>
<dbReference type="EMBL" id="FWZX01000016">
    <property type="protein sequence ID" value="SMF46846.1"/>
    <property type="molecule type" value="Genomic_DNA"/>
</dbReference>
<accession>A0A1Y6C5N1</accession>
<feature type="transmembrane region" description="Helical" evidence="1">
    <location>
        <begin position="61"/>
        <end position="81"/>
    </location>
</feature>
<dbReference type="InterPro" id="IPR010699">
    <property type="entry name" value="DUF1275"/>
</dbReference>
<protein>
    <submittedName>
        <fullName evidence="2">Uncharacterized membrane protein YoaK, UPF0700 family</fullName>
    </submittedName>
</protein>
<keyword evidence="1" id="KW-0812">Transmembrane</keyword>
<feature type="transmembrane region" description="Helical" evidence="1">
    <location>
        <begin position="192"/>
        <end position="215"/>
    </location>
</feature>
<dbReference type="AlphaFoldDB" id="A0A1Y6C5N1"/>
<evidence type="ECO:0000256" key="1">
    <source>
        <dbReference type="SAM" id="Phobius"/>
    </source>
</evidence>
<proteinExistence type="predicted"/>
<dbReference type="Proteomes" id="UP000192917">
    <property type="component" value="Unassembled WGS sequence"/>
</dbReference>
<dbReference type="RefSeq" id="WP_159460257.1">
    <property type="nucleotide sequence ID" value="NZ_FWZX01000016.1"/>
</dbReference>
<name>A0A1Y6C5N1_9PROT</name>
<gene>
    <name evidence="2" type="ORF">SAMN05428998_116128</name>
</gene>
<evidence type="ECO:0000313" key="2">
    <source>
        <dbReference type="EMBL" id="SMF46846.1"/>
    </source>
</evidence>
<dbReference type="STRING" id="560819.SAMN05428998_116128"/>
<feature type="transmembrane region" description="Helical" evidence="1">
    <location>
        <begin position="124"/>
        <end position="145"/>
    </location>
</feature>
<dbReference type="PROSITE" id="PS51257">
    <property type="entry name" value="PROKAR_LIPOPROTEIN"/>
    <property type="match status" value="1"/>
</dbReference>
<dbReference type="Pfam" id="PF06912">
    <property type="entry name" value="DUF1275"/>
    <property type="match status" value="1"/>
</dbReference>
<feature type="transmembrane region" description="Helical" evidence="1">
    <location>
        <begin position="93"/>
        <end position="112"/>
    </location>
</feature>
<feature type="transmembrane region" description="Helical" evidence="1">
    <location>
        <begin position="16"/>
        <end position="41"/>
    </location>
</feature>
<sequence>MRLAEHLHHSRPSVPLLLAFCSCFVDVVCVLGLFHTFTAFITGTLVVLCTELLEAPDQAPLKLVVLATFLVASLGWYLLLARRRDRARLPLRVLLLAEGLLIILFMLVAGLSAPLTGPLATETLLAVVCATVAMSLHNVIMNALLNRHTPTTIMTGNALKLVAGLVEGWLAGRSGTDAEAGRRRAASHGATVLAFAAGGLAGAWLVSLAGFWALALPAALVLLLGAVQGPVEA</sequence>
<reference evidence="2 3" key="1">
    <citation type="submission" date="2017-04" db="EMBL/GenBank/DDBJ databases">
        <authorList>
            <person name="Afonso C.L."/>
            <person name="Miller P.J."/>
            <person name="Scott M.A."/>
            <person name="Spackman E."/>
            <person name="Goraichik I."/>
            <person name="Dimitrov K.M."/>
            <person name="Suarez D.L."/>
            <person name="Swayne D.E."/>
        </authorList>
    </citation>
    <scope>NUCLEOTIDE SEQUENCE [LARGE SCALE GENOMIC DNA]</scope>
    <source>
        <strain evidence="2 3">USBA 355</strain>
    </source>
</reference>
<keyword evidence="1" id="KW-0472">Membrane</keyword>